<feature type="domain" description="Aldehyde dehydrogenase" evidence="1">
    <location>
        <begin position="6"/>
        <end position="59"/>
    </location>
</feature>
<dbReference type="InterPro" id="IPR016161">
    <property type="entry name" value="Ald_DH/histidinol_DH"/>
</dbReference>
<dbReference type="Proteomes" id="UP000182466">
    <property type="component" value="Unassembled WGS sequence"/>
</dbReference>
<name>A0A1I7DTI0_9RHOB</name>
<accession>A0A1I7DTI0</accession>
<organism evidence="2 3">
    <name type="scientific">Sedimentitalea nanhaiensis</name>
    <dbReference type="NCBI Taxonomy" id="999627"/>
    <lineage>
        <taxon>Bacteria</taxon>
        <taxon>Pseudomonadati</taxon>
        <taxon>Pseudomonadota</taxon>
        <taxon>Alphaproteobacteria</taxon>
        <taxon>Rhodobacterales</taxon>
        <taxon>Paracoccaceae</taxon>
        <taxon>Sedimentitalea</taxon>
    </lineage>
</organism>
<dbReference type="SUPFAM" id="SSF53720">
    <property type="entry name" value="ALDH-like"/>
    <property type="match status" value="1"/>
</dbReference>
<keyword evidence="3" id="KW-1185">Reference proteome</keyword>
<dbReference type="STRING" id="999627.SAMN05216236_13410"/>
<sequence>MAAKSAISHAADIGAALPFPVNAAIQKAGQTCSASSRILVQGRVYDTVHERMAAAYAEWGADLTIAT</sequence>
<dbReference type="GO" id="GO:0016620">
    <property type="term" value="F:oxidoreductase activity, acting on the aldehyde or oxo group of donors, NAD or NADP as acceptor"/>
    <property type="evidence" value="ECO:0007669"/>
    <property type="project" value="InterPro"/>
</dbReference>
<dbReference type="Gene3D" id="3.40.309.10">
    <property type="entry name" value="Aldehyde Dehydrogenase, Chain A, domain 2"/>
    <property type="match status" value="1"/>
</dbReference>
<reference evidence="2 3" key="1">
    <citation type="submission" date="2016-10" db="EMBL/GenBank/DDBJ databases">
        <authorList>
            <person name="de Groot N.N."/>
        </authorList>
    </citation>
    <scope>NUCLEOTIDE SEQUENCE [LARGE SCALE GENOMIC DNA]</scope>
    <source>
        <strain evidence="2 3">CGMCC 1.10959</strain>
    </source>
</reference>
<evidence type="ECO:0000313" key="2">
    <source>
        <dbReference type="EMBL" id="SFU14906.1"/>
    </source>
</evidence>
<dbReference type="EMBL" id="FPAW01000034">
    <property type="protein sequence ID" value="SFU14906.1"/>
    <property type="molecule type" value="Genomic_DNA"/>
</dbReference>
<proteinExistence type="predicted"/>
<dbReference type="Pfam" id="PF00171">
    <property type="entry name" value="Aldedh"/>
    <property type="match status" value="1"/>
</dbReference>
<gene>
    <name evidence="2" type="ORF">SAMN05216236_13410</name>
</gene>
<evidence type="ECO:0000313" key="3">
    <source>
        <dbReference type="Proteomes" id="UP000182466"/>
    </source>
</evidence>
<dbReference type="eggNOG" id="COG1012">
    <property type="taxonomic scope" value="Bacteria"/>
</dbReference>
<protein>
    <submittedName>
        <fullName evidence="2">Aldehyde dehydrogenase (NAD+)</fullName>
    </submittedName>
</protein>
<dbReference type="InterPro" id="IPR016163">
    <property type="entry name" value="Ald_DH_C"/>
</dbReference>
<dbReference type="InterPro" id="IPR015590">
    <property type="entry name" value="Aldehyde_DH_dom"/>
</dbReference>
<dbReference type="AlphaFoldDB" id="A0A1I7DTI0"/>
<evidence type="ECO:0000259" key="1">
    <source>
        <dbReference type="Pfam" id="PF00171"/>
    </source>
</evidence>